<comment type="caution">
    <text evidence="6">The sequence shown here is derived from an EMBL/GenBank/DDBJ whole genome shotgun (WGS) entry which is preliminary data.</text>
</comment>
<dbReference type="Proteomes" id="UP000559182">
    <property type="component" value="Unassembled WGS sequence"/>
</dbReference>
<keyword evidence="4" id="KW-0472">Membrane</keyword>
<comment type="subcellular location">
    <subcellularLocation>
        <location evidence="1">Membrane</location>
        <topology evidence="1">Multi-pass membrane protein</topology>
    </subcellularLocation>
</comment>
<gene>
    <name evidence="6" type="ORF">FHU39_001094</name>
</gene>
<evidence type="ECO:0000256" key="3">
    <source>
        <dbReference type="ARBA" id="ARBA00022989"/>
    </source>
</evidence>
<evidence type="ECO:0000313" key="7">
    <source>
        <dbReference type="Proteomes" id="UP000559182"/>
    </source>
</evidence>
<keyword evidence="2" id="KW-0812">Transmembrane</keyword>
<dbReference type="RefSeq" id="WP_183319417.1">
    <property type="nucleotide sequence ID" value="NZ_JACHVQ010000001.1"/>
</dbReference>
<evidence type="ECO:0000256" key="1">
    <source>
        <dbReference type="ARBA" id="ARBA00004141"/>
    </source>
</evidence>
<feature type="compositionally biased region" description="Basic residues" evidence="5">
    <location>
        <begin position="233"/>
        <end position="243"/>
    </location>
</feature>
<reference evidence="6 7" key="1">
    <citation type="submission" date="2020-08" db="EMBL/GenBank/DDBJ databases">
        <title>Sequencing the genomes of 1000 actinobacteria strains.</title>
        <authorList>
            <person name="Klenk H.-P."/>
        </authorList>
    </citation>
    <scope>NUCLEOTIDE SEQUENCE [LARGE SCALE GENOMIC DNA]</scope>
    <source>
        <strain evidence="6 7">DSM 105369</strain>
    </source>
</reference>
<evidence type="ECO:0000313" key="6">
    <source>
        <dbReference type="EMBL" id="MBB2891110.1"/>
    </source>
</evidence>
<keyword evidence="3" id="KW-1133">Transmembrane helix</keyword>
<evidence type="ECO:0000256" key="4">
    <source>
        <dbReference type="ARBA" id="ARBA00023136"/>
    </source>
</evidence>
<feature type="compositionally biased region" description="Basic and acidic residues" evidence="5">
    <location>
        <begin position="244"/>
        <end position="254"/>
    </location>
</feature>
<accession>A0A839N066</accession>
<name>A0A839N066_9MICO</name>
<dbReference type="Pfam" id="PF07681">
    <property type="entry name" value="DoxX"/>
    <property type="match status" value="1"/>
</dbReference>
<dbReference type="InterPro" id="IPR032808">
    <property type="entry name" value="DoxX"/>
</dbReference>
<sequence>MLVRRLARPMLSSIFVYAGFNSVRSPDHAAPAAAPVVDKIRSLLPGPVAALVPADPADAVRLNGGVQVVGGLLLATGRVPRIASLALAGSLVPTTLAGHAFWQENDPARRKQQQLQFLKNLSLMGGLLIAAADTEGKPSLAWRGRAAAHQAGEAVASALPSGSDGSETVSSLKATFEHVSDAAKRHGAHVADVVKEQAPVVAEAAKEHGEAVAEATREQAPVVAEAVREHGQRLGRRAAKRASKAADKARARLA</sequence>
<feature type="region of interest" description="Disordered" evidence="5">
    <location>
        <begin position="227"/>
        <end position="254"/>
    </location>
</feature>
<organism evidence="6 7">
    <name type="scientific">Flexivirga oryzae</name>
    <dbReference type="NCBI Taxonomy" id="1794944"/>
    <lineage>
        <taxon>Bacteria</taxon>
        <taxon>Bacillati</taxon>
        <taxon>Actinomycetota</taxon>
        <taxon>Actinomycetes</taxon>
        <taxon>Micrococcales</taxon>
        <taxon>Dermacoccaceae</taxon>
        <taxon>Flexivirga</taxon>
    </lineage>
</organism>
<dbReference type="AlphaFoldDB" id="A0A839N066"/>
<protein>
    <submittedName>
        <fullName evidence="6">Putative membrane protein YphA (DoxX/SURF4 family)</fullName>
    </submittedName>
</protein>
<evidence type="ECO:0000256" key="5">
    <source>
        <dbReference type="SAM" id="MobiDB-lite"/>
    </source>
</evidence>
<keyword evidence="7" id="KW-1185">Reference proteome</keyword>
<dbReference type="EMBL" id="JACHVQ010000001">
    <property type="protein sequence ID" value="MBB2891110.1"/>
    <property type="molecule type" value="Genomic_DNA"/>
</dbReference>
<proteinExistence type="predicted"/>
<dbReference type="GO" id="GO:0016020">
    <property type="term" value="C:membrane"/>
    <property type="evidence" value="ECO:0007669"/>
    <property type="project" value="UniProtKB-SubCell"/>
</dbReference>
<evidence type="ECO:0000256" key="2">
    <source>
        <dbReference type="ARBA" id="ARBA00022692"/>
    </source>
</evidence>